<organism evidence="1 2">
    <name type="scientific">Coniosporium tulheliwenetii</name>
    <dbReference type="NCBI Taxonomy" id="3383036"/>
    <lineage>
        <taxon>Eukaryota</taxon>
        <taxon>Fungi</taxon>
        <taxon>Dikarya</taxon>
        <taxon>Ascomycota</taxon>
        <taxon>Pezizomycotina</taxon>
        <taxon>Dothideomycetes</taxon>
        <taxon>Dothideomycetes incertae sedis</taxon>
        <taxon>Coniosporium</taxon>
    </lineage>
</organism>
<keyword evidence="2" id="KW-1185">Reference proteome</keyword>
<keyword evidence="1" id="KW-0378">Hydrolase</keyword>
<dbReference type="Proteomes" id="UP001172680">
    <property type="component" value="Unassembled WGS sequence"/>
</dbReference>
<evidence type="ECO:0000313" key="1">
    <source>
        <dbReference type="EMBL" id="KAJ9648910.1"/>
    </source>
</evidence>
<name>A0ACC2ZMV6_9PEZI</name>
<protein>
    <submittedName>
        <fullName evidence="1">M-phase inducer phosphatase</fullName>
        <ecNumber evidence="1">3.1.3.48</ecNumber>
    </submittedName>
</protein>
<reference evidence="1" key="1">
    <citation type="submission" date="2022-10" db="EMBL/GenBank/DDBJ databases">
        <title>Culturing micro-colonial fungi from biological soil crusts in the Mojave desert and describing Neophaeococcomyces mojavensis, and introducing the new genera and species Taxawa tesnikishii.</title>
        <authorList>
            <person name="Kurbessoian T."/>
            <person name="Stajich J.E."/>
        </authorList>
    </citation>
    <scope>NUCLEOTIDE SEQUENCE</scope>
    <source>
        <strain evidence="1">JES_115</strain>
    </source>
</reference>
<dbReference type="EC" id="3.1.3.48" evidence="1"/>
<dbReference type="EMBL" id="JAPDRP010000002">
    <property type="protein sequence ID" value="KAJ9648910.1"/>
    <property type="molecule type" value="Genomic_DNA"/>
</dbReference>
<comment type="caution">
    <text evidence="1">The sequence shown here is derived from an EMBL/GenBank/DDBJ whole genome shotgun (WGS) entry which is preliminary data.</text>
</comment>
<sequence>MEFSSPCAALQPPSFATHFGHRRDLPVSRQARLAQTIGANSFNFRDMSMKKPEIDYFTLKPARGLRPRPVSPRTCPGIFISTRGSPQLPTPRRSLFAPNIFQAPDNREGVTTPPIRWEGVTTPPILSSSPGFGNESMDISPLPHKAPFSRLAQINIVSPTPEPTPLDEDMMSLCTEPSSSLLEVPRPPSAAERKKPFPRPSLSRTKGFSTNTIFLKPKENQLPAFTFGAVGGEASCVPTPTLDECFTESPPQERKSIFNPLMPSQRPRPPLFNMSRSYRGNGSPVTGIVRKPVTRPTKLSRRSQSVYAAPGDVWKEDKKYAPSGLQSVMDIDDTHELKLPHFIPNTNDNPDGLPRIEHNTLVDVLDGKYNHTYDDIVVVDCRFEFEFEGGHIRDALNFNSKDELADKLFAETSRPASPNTLLIFHCEYSQHRAPLMARFVRQRDRRVNEENYPRLTYPEMYILEGGYCAFYKQHSTRCFGTYVSMEDKAHERTVEKELAKIKDNHRGKLSRAHTYTLGQQPWQACQMEDSPTAMGRSHVRSLLPVDLMLDTDFNSRRFHAPRTASY</sequence>
<proteinExistence type="predicted"/>
<accession>A0ACC2ZMV6</accession>
<evidence type="ECO:0000313" key="2">
    <source>
        <dbReference type="Proteomes" id="UP001172680"/>
    </source>
</evidence>
<gene>
    <name evidence="1" type="primary">MIH1</name>
    <name evidence="1" type="ORF">H2199_000823</name>
</gene>